<proteinExistence type="predicted"/>
<protein>
    <submittedName>
        <fullName evidence="1">Uncharacterized protein</fullName>
    </submittedName>
</protein>
<evidence type="ECO:0000313" key="2">
    <source>
        <dbReference type="Proteomes" id="UP000502118"/>
    </source>
</evidence>
<evidence type="ECO:0000313" key="1">
    <source>
        <dbReference type="EMBL" id="QJR44016.1"/>
    </source>
</evidence>
<name>A0A6M4JD86_9MOLU</name>
<dbReference type="Proteomes" id="UP000502118">
    <property type="component" value="Chromosome"/>
</dbReference>
<accession>A0A6M4JD86</accession>
<dbReference type="KEGG" id="mmio:HLA92_01005"/>
<dbReference type="RefSeq" id="WP_171112644.1">
    <property type="nucleotide sequence ID" value="NZ_CP053097.1"/>
</dbReference>
<organism evidence="1 2">
    <name type="scientific">Mycoplasma miroungirhinis</name>
    <dbReference type="NCBI Taxonomy" id="754516"/>
    <lineage>
        <taxon>Bacteria</taxon>
        <taxon>Bacillati</taxon>
        <taxon>Mycoplasmatota</taxon>
        <taxon>Mollicutes</taxon>
        <taxon>Mycoplasmataceae</taxon>
        <taxon>Mycoplasma</taxon>
    </lineage>
</organism>
<gene>
    <name evidence="1" type="ORF">HLA92_01005</name>
</gene>
<reference evidence="1 2" key="1">
    <citation type="submission" date="2020-05" db="EMBL/GenBank/DDBJ databases">
        <title>Novel Mycoplasma species detected in Mirounga angustirostris (northern elephant seal) from the USA.</title>
        <authorList>
            <person name="Volokhov D.V."/>
        </authorList>
    </citation>
    <scope>NUCLEOTIDE SEQUENCE [LARGE SCALE GENOMIC DNA]</scope>
    <source>
        <strain evidence="1 2">Mirounga ES2806-NAS</strain>
    </source>
</reference>
<sequence>MVYRQQCALSKKLFHQEITNNKLKSQDTKEQSKFKTYLPIMDYFNEGLTFEEKLIFFNEIWNVNPDKKWYEEYFSKTTYYKYLHNVLDSLCIFLND</sequence>
<dbReference type="EMBL" id="CP053097">
    <property type="protein sequence ID" value="QJR44016.1"/>
    <property type="molecule type" value="Genomic_DNA"/>
</dbReference>
<keyword evidence="2" id="KW-1185">Reference proteome</keyword>
<dbReference type="AlphaFoldDB" id="A0A6M4JD86"/>